<proteinExistence type="predicted"/>
<reference evidence="3" key="1">
    <citation type="submission" date="2022-11" db="UniProtKB">
        <authorList>
            <consortium name="WormBaseParasite"/>
        </authorList>
    </citation>
    <scope>IDENTIFICATION</scope>
</reference>
<organism evidence="2 3">
    <name type="scientific">Romanomermis culicivorax</name>
    <name type="common">Nematode worm</name>
    <dbReference type="NCBI Taxonomy" id="13658"/>
    <lineage>
        <taxon>Eukaryota</taxon>
        <taxon>Metazoa</taxon>
        <taxon>Ecdysozoa</taxon>
        <taxon>Nematoda</taxon>
        <taxon>Enoplea</taxon>
        <taxon>Dorylaimia</taxon>
        <taxon>Mermithida</taxon>
        <taxon>Mermithoidea</taxon>
        <taxon>Mermithidae</taxon>
        <taxon>Romanomermis</taxon>
    </lineage>
</organism>
<protein>
    <submittedName>
        <fullName evidence="3">Uncharacterized protein</fullName>
    </submittedName>
</protein>
<keyword evidence="2" id="KW-1185">Reference proteome</keyword>
<dbReference type="AlphaFoldDB" id="A0A915KT26"/>
<sequence length="199" mass="22703">MNSFSSKVSKRSHEPGRLDEVIGTTGCGGGKVGPLRLCDRLTRFKEAAADMAVKTFKIVDAWGIAVDDEPKIEGPRKLFMALNSYCFKMRLKCSLIIPPFDDEFGLGNLSIFRKFLFTAATSSNIPLSIIPLENTHTNAYQIVTREIAKQQEKINHTIFHRYAQPKEKSIRIPERKFWDEIIALVYWKMEFKKILTLCA</sequence>
<feature type="region of interest" description="Disordered" evidence="1">
    <location>
        <begin position="1"/>
        <end position="21"/>
    </location>
</feature>
<name>A0A915KT26_ROMCU</name>
<accession>A0A915KT26</accession>
<dbReference type="Proteomes" id="UP000887565">
    <property type="component" value="Unplaced"/>
</dbReference>
<evidence type="ECO:0000256" key="1">
    <source>
        <dbReference type="SAM" id="MobiDB-lite"/>
    </source>
</evidence>
<dbReference type="WBParaSite" id="nRc.2.0.1.t41270-RA">
    <property type="protein sequence ID" value="nRc.2.0.1.t41270-RA"/>
    <property type="gene ID" value="nRc.2.0.1.g41270"/>
</dbReference>
<evidence type="ECO:0000313" key="2">
    <source>
        <dbReference type="Proteomes" id="UP000887565"/>
    </source>
</evidence>
<feature type="compositionally biased region" description="Basic and acidic residues" evidence="1">
    <location>
        <begin position="11"/>
        <end position="20"/>
    </location>
</feature>
<evidence type="ECO:0000313" key="3">
    <source>
        <dbReference type="WBParaSite" id="nRc.2.0.1.t41270-RA"/>
    </source>
</evidence>